<sequence>MLPVGNDGKQRCKCKKCGSTYLSDSKNGTGNLRRHIQNCKKRDSHDIGQLILQSNTSTSISMVENKFDYHEFRSLFTACIVKHDLPFQCVEWSGVRTLLRYLRPDLQIVSRNTARNDCKKLFIKEKAQIQALLCTCKSRVSLTSDLWTSINTDGFICLTAHFIDNNWRLQKKIISFDYMPPPHDGLALFEKLQQLLIDWKLDSKLFSITLDNASANTVSVDFLRNHLNLQNALICNGEFFHMRCCAHIVNLIVQEGLKDIDSSVMKVRESIKYVKGSQSRKQKFMECVRQSLLETSRGLRQDVPTRWNSTFIMLDSAIYFRRAFMHLELSDSNYKSCPSNSEWEKMVKICKFLAPFYQITCAFSGTKYPTANLYFPCVSTAYATLKHELSCGEEYIRRMTVGMLAKFEKYWSDFSVILAIAVILDPRYKFNFIEWCYKRLYSGHYDSEIEKVKDKLSTLYSSYAIVQNQPSTTNVSQSSQSSRHTQSSSQSTTIMQSQFLQVCYISLTYYVILFCQVIKHNY</sequence>
<dbReference type="Proteomes" id="UP000829196">
    <property type="component" value="Unassembled WGS sequence"/>
</dbReference>
<keyword evidence="4" id="KW-1185">Reference proteome</keyword>
<protein>
    <recommendedName>
        <fullName evidence="2">hAT-like transposase RNase-H fold domain-containing protein</fullName>
    </recommendedName>
</protein>
<dbReference type="EMBL" id="JAGYWB010000019">
    <property type="protein sequence ID" value="KAI0489235.1"/>
    <property type="molecule type" value="Genomic_DNA"/>
</dbReference>
<gene>
    <name evidence="3" type="ORF">KFK09_029077</name>
</gene>
<proteinExistence type="predicted"/>
<evidence type="ECO:0000313" key="3">
    <source>
        <dbReference type="EMBL" id="KAI0489235.1"/>
    </source>
</evidence>
<dbReference type="InterPro" id="IPR012337">
    <property type="entry name" value="RNaseH-like_sf"/>
</dbReference>
<dbReference type="SUPFAM" id="SSF53098">
    <property type="entry name" value="Ribonuclease H-like"/>
    <property type="match status" value="1"/>
</dbReference>
<evidence type="ECO:0000259" key="2">
    <source>
        <dbReference type="Pfam" id="PF14372"/>
    </source>
</evidence>
<accession>A0A8T3A3E9</accession>
<dbReference type="AlphaFoldDB" id="A0A8T3A3E9"/>
<evidence type="ECO:0000313" key="4">
    <source>
        <dbReference type="Proteomes" id="UP000829196"/>
    </source>
</evidence>
<dbReference type="PANTHER" id="PTHR46481">
    <property type="entry name" value="ZINC FINGER BED DOMAIN-CONTAINING PROTEIN 4"/>
    <property type="match status" value="1"/>
</dbReference>
<dbReference type="GO" id="GO:0003677">
    <property type="term" value="F:DNA binding"/>
    <property type="evidence" value="ECO:0007669"/>
    <property type="project" value="UniProtKB-KW"/>
</dbReference>
<name>A0A8T3A3E9_DENNO</name>
<dbReference type="Pfam" id="PF14372">
    <property type="entry name" value="hAT-like_RNase-H"/>
    <property type="match status" value="1"/>
</dbReference>
<dbReference type="InterPro" id="IPR025525">
    <property type="entry name" value="hAT-like_transposase_RNase-H"/>
</dbReference>
<evidence type="ECO:0000256" key="1">
    <source>
        <dbReference type="ARBA" id="ARBA00023125"/>
    </source>
</evidence>
<comment type="caution">
    <text evidence="3">The sequence shown here is derived from an EMBL/GenBank/DDBJ whole genome shotgun (WGS) entry which is preliminary data.</text>
</comment>
<keyword evidence="1" id="KW-0238">DNA-binding</keyword>
<feature type="domain" description="hAT-like transposase RNase-H fold" evidence="2">
    <location>
        <begin position="364"/>
        <end position="463"/>
    </location>
</feature>
<reference evidence="3" key="1">
    <citation type="journal article" date="2022" name="Front. Genet.">
        <title>Chromosome-Scale Assembly of the Dendrobium nobile Genome Provides Insights Into the Molecular Mechanism of the Biosynthesis of the Medicinal Active Ingredient of Dendrobium.</title>
        <authorList>
            <person name="Xu Q."/>
            <person name="Niu S.-C."/>
            <person name="Li K.-L."/>
            <person name="Zheng P.-J."/>
            <person name="Zhang X.-J."/>
            <person name="Jia Y."/>
            <person name="Liu Y."/>
            <person name="Niu Y.-X."/>
            <person name="Yu L.-H."/>
            <person name="Chen D.-F."/>
            <person name="Zhang G.-Q."/>
        </authorList>
    </citation>
    <scope>NUCLEOTIDE SEQUENCE</scope>
    <source>
        <tissue evidence="3">Leaf</tissue>
    </source>
</reference>
<dbReference type="OrthoDB" id="1935496at2759"/>
<dbReference type="InterPro" id="IPR052035">
    <property type="entry name" value="ZnF_BED_domain_contain"/>
</dbReference>
<organism evidence="3 4">
    <name type="scientific">Dendrobium nobile</name>
    <name type="common">Orchid</name>
    <dbReference type="NCBI Taxonomy" id="94219"/>
    <lineage>
        <taxon>Eukaryota</taxon>
        <taxon>Viridiplantae</taxon>
        <taxon>Streptophyta</taxon>
        <taxon>Embryophyta</taxon>
        <taxon>Tracheophyta</taxon>
        <taxon>Spermatophyta</taxon>
        <taxon>Magnoliopsida</taxon>
        <taxon>Liliopsida</taxon>
        <taxon>Asparagales</taxon>
        <taxon>Orchidaceae</taxon>
        <taxon>Epidendroideae</taxon>
        <taxon>Malaxideae</taxon>
        <taxon>Dendrobiinae</taxon>
        <taxon>Dendrobium</taxon>
    </lineage>
</organism>
<dbReference type="PANTHER" id="PTHR46481:SF6">
    <property type="entry name" value="ZINC FINGER BED DOMAIN-CONTAINING PROTEIN RICESLEEPER 2-LIKE"/>
    <property type="match status" value="1"/>
</dbReference>